<dbReference type="AlphaFoldDB" id="A0A6C0I4N5"/>
<dbReference type="InterPro" id="IPR013320">
    <property type="entry name" value="ConA-like_dom_sf"/>
</dbReference>
<feature type="transmembrane region" description="Helical" evidence="1">
    <location>
        <begin position="341"/>
        <end position="362"/>
    </location>
</feature>
<feature type="transmembrane region" description="Helical" evidence="1">
    <location>
        <begin position="382"/>
        <end position="399"/>
    </location>
</feature>
<protein>
    <submittedName>
        <fullName evidence="2">Uncharacterized protein</fullName>
    </submittedName>
</protein>
<feature type="transmembrane region" description="Helical" evidence="1">
    <location>
        <begin position="166"/>
        <end position="187"/>
    </location>
</feature>
<feature type="transmembrane region" description="Helical" evidence="1">
    <location>
        <begin position="419"/>
        <end position="445"/>
    </location>
</feature>
<dbReference type="SUPFAM" id="SSF49899">
    <property type="entry name" value="Concanavalin A-like lectins/glucanases"/>
    <property type="match status" value="1"/>
</dbReference>
<organism evidence="2">
    <name type="scientific">viral metagenome</name>
    <dbReference type="NCBI Taxonomy" id="1070528"/>
    <lineage>
        <taxon>unclassified sequences</taxon>
        <taxon>metagenomes</taxon>
        <taxon>organismal metagenomes</taxon>
    </lineage>
</organism>
<dbReference type="Pfam" id="PF13385">
    <property type="entry name" value="Laminin_G_3"/>
    <property type="match status" value="1"/>
</dbReference>
<feature type="transmembrane region" description="Helical" evidence="1">
    <location>
        <begin position="261"/>
        <end position="283"/>
    </location>
</feature>
<feature type="transmembrane region" description="Helical" evidence="1">
    <location>
        <begin position="490"/>
        <end position="510"/>
    </location>
</feature>
<sequence>MSILLLADVIHVKNSLDWGTVSFVLTIFLLLLFSNKLKTMGVLTTIVDLAISGSMSIVLLLFGILFFCSVIPLPKQNNNFALGTSLLCGSLLSIFYSCFSGGFISYDFGIPYVLLFAGLSLLFGSLISLDILSSPSSDSIINALFFFFFISTAFSFFYGASLDSAGIWFIALSVLFLLCSTLLILHNNKISLFGVSERTGLIILAILILVALLLYGYKYLLSFYNYFVNTFLTISKVGLPSISFSDYLFAFYNTYQKFIDFVFASITFLLYSFFLFIPDLLALGSFAIGNFYLKMILFLFGIISYVTFSLNTFSLSGFNFNLPNVSNLSLPSFQGFTLPNFQGYIGLLFASLLFLLYGLFLFSPDSLALASFDIGNFYLKMLLFLFGMGVFVIFGMNTFQMPDLHFENIRLPKIGLSDYAFFSVKNFQIVFYFITITLLLFYLFLYSSKKHYTFETLATLNNLISFIIFFLTLTILYAVSRSYFMNKEGWIGSAYAILFYLPTFFYDMLVYFMHEFNLTTNIVYILFVTEVVLLLAYYYIPILIGKSMNQNAIIVFPKAEFIDMQQEIAGPIVDSSGTYITDPSSGTVTKIEPTVLTNYSISMWIYLNPQPGTEHNEYTIFHYGRSVSNSGSPKVTYIAKDDEYNIYFSNNDIQMPYKLTGLPKQTWNQFVFNYTSTRADLFINGQLNYTRTFETPNSIPTYTNKDTIHIGEEDGVYGAICNIKCYTVPLTQTMIANSYTLLMYKNPPVDL</sequence>
<feature type="transmembrane region" description="Helical" evidence="1">
    <location>
        <begin position="46"/>
        <end position="68"/>
    </location>
</feature>
<feature type="transmembrane region" description="Helical" evidence="1">
    <location>
        <begin position="110"/>
        <end position="129"/>
    </location>
</feature>
<feature type="transmembrane region" description="Helical" evidence="1">
    <location>
        <begin position="522"/>
        <end position="540"/>
    </location>
</feature>
<accession>A0A6C0I4N5</accession>
<reference evidence="2" key="1">
    <citation type="journal article" date="2020" name="Nature">
        <title>Giant virus diversity and host interactions through global metagenomics.</title>
        <authorList>
            <person name="Schulz F."/>
            <person name="Roux S."/>
            <person name="Paez-Espino D."/>
            <person name="Jungbluth S."/>
            <person name="Walsh D.A."/>
            <person name="Denef V.J."/>
            <person name="McMahon K.D."/>
            <person name="Konstantinidis K.T."/>
            <person name="Eloe-Fadrosh E.A."/>
            <person name="Kyrpides N.C."/>
            <person name="Woyke T."/>
        </authorList>
    </citation>
    <scope>NUCLEOTIDE SEQUENCE</scope>
    <source>
        <strain evidence="2">GVMAG-M-3300023184-190</strain>
    </source>
</reference>
<dbReference type="Gene3D" id="2.60.120.200">
    <property type="match status" value="1"/>
</dbReference>
<evidence type="ECO:0000313" key="2">
    <source>
        <dbReference type="EMBL" id="QHT87327.1"/>
    </source>
</evidence>
<feature type="transmembrane region" description="Helical" evidence="1">
    <location>
        <begin position="16"/>
        <end position="34"/>
    </location>
</feature>
<feature type="transmembrane region" description="Helical" evidence="1">
    <location>
        <begin position="141"/>
        <end position="160"/>
    </location>
</feature>
<proteinExistence type="predicted"/>
<keyword evidence="1" id="KW-0812">Transmembrane</keyword>
<feature type="transmembrane region" description="Helical" evidence="1">
    <location>
        <begin position="199"/>
        <end position="217"/>
    </location>
</feature>
<feature type="transmembrane region" description="Helical" evidence="1">
    <location>
        <begin position="80"/>
        <end position="104"/>
    </location>
</feature>
<evidence type="ECO:0000256" key="1">
    <source>
        <dbReference type="SAM" id="Phobius"/>
    </source>
</evidence>
<keyword evidence="1" id="KW-0472">Membrane</keyword>
<dbReference type="EMBL" id="MN740087">
    <property type="protein sequence ID" value="QHT87327.1"/>
    <property type="molecule type" value="Genomic_DNA"/>
</dbReference>
<feature type="transmembrane region" description="Helical" evidence="1">
    <location>
        <begin position="295"/>
        <end position="321"/>
    </location>
</feature>
<feature type="transmembrane region" description="Helical" evidence="1">
    <location>
        <begin position="457"/>
        <end position="478"/>
    </location>
</feature>
<keyword evidence="1" id="KW-1133">Transmembrane helix</keyword>
<name>A0A6C0I4N5_9ZZZZ</name>